<dbReference type="AlphaFoldDB" id="A0A290ZFJ6"/>
<feature type="domain" description="DUF1206" evidence="2">
    <location>
        <begin position="177"/>
        <end position="243"/>
    </location>
</feature>
<dbReference type="InterPro" id="IPR009597">
    <property type="entry name" value="DUF1206"/>
</dbReference>
<dbReference type="Pfam" id="PF06724">
    <property type="entry name" value="DUF1206"/>
    <property type="match status" value="3"/>
</dbReference>
<keyword evidence="1" id="KW-0812">Transmembrane</keyword>
<feature type="transmembrane region" description="Helical" evidence="1">
    <location>
        <begin position="45"/>
        <end position="72"/>
    </location>
</feature>
<accession>A0A290ZFJ6</accession>
<gene>
    <name evidence="3" type="ORF">CNX65_34420</name>
</gene>
<evidence type="ECO:0000313" key="4">
    <source>
        <dbReference type="Proteomes" id="UP000218505"/>
    </source>
</evidence>
<dbReference type="EMBL" id="CP023445">
    <property type="protein sequence ID" value="ATE57777.1"/>
    <property type="molecule type" value="Genomic_DNA"/>
</dbReference>
<dbReference type="Proteomes" id="UP000218505">
    <property type="component" value="Chromosome"/>
</dbReference>
<dbReference type="KEGG" id="apre:CNX65_34420"/>
<evidence type="ECO:0000256" key="1">
    <source>
        <dbReference type="SAM" id="Phobius"/>
    </source>
</evidence>
<proteinExistence type="predicted"/>
<protein>
    <recommendedName>
        <fullName evidence="2">DUF1206 domain-containing protein</fullName>
    </recommendedName>
</protein>
<name>A0A290ZFJ6_9PSEU</name>
<feature type="transmembrane region" description="Helical" evidence="1">
    <location>
        <begin position="123"/>
        <end position="143"/>
    </location>
</feature>
<feature type="domain" description="DUF1206" evidence="2">
    <location>
        <begin position="84"/>
        <end position="151"/>
    </location>
</feature>
<keyword evidence="1" id="KW-1133">Transmembrane helix</keyword>
<keyword evidence="4" id="KW-1185">Reference proteome</keyword>
<reference evidence="3" key="1">
    <citation type="submission" date="2017-09" db="EMBL/GenBank/DDBJ databases">
        <title>Complete Genome Sequence of ansamitocin-producing Bacterium Actinosynnema pretiosum X47.</title>
        <authorList>
            <person name="Cao G."/>
            <person name="Zong G."/>
            <person name="Zhong C."/>
            <person name="Fu J."/>
        </authorList>
    </citation>
    <scope>NUCLEOTIDE SEQUENCE [LARGE SCALE GENOMIC DNA]</scope>
    <source>
        <strain evidence="3">X47</strain>
    </source>
</reference>
<sequence length="247" mass="25372">MVCYGIVHVLLAALTVQVVLGDSDQQTDQKGAVATIAEAPFGVVLLWIVAIGLFAFAVWQAALAASGYSWVTDQRKRLFRRISAGVRAVAGVAIGIAAITYAVGGSSSDSGSQQQTLTAKVLAMPGGQFLVGIAALVVIGVGVNQIRKGVKKSFKDDLNMSELPQGTQKTVERLGQVGFIGKGIAIATIGVLVGLAAIFADPNQSGGMDKALHTLAGQPYGAVVLIVIALGFVGYGGYCFAAAKAHK</sequence>
<feature type="transmembrane region" description="Helical" evidence="1">
    <location>
        <begin position="179"/>
        <end position="200"/>
    </location>
</feature>
<evidence type="ECO:0000313" key="3">
    <source>
        <dbReference type="EMBL" id="ATE57777.1"/>
    </source>
</evidence>
<organism evidence="3 4">
    <name type="scientific">Actinosynnema pretiosum</name>
    <dbReference type="NCBI Taxonomy" id="42197"/>
    <lineage>
        <taxon>Bacteria</taxon>
        <taxon>Bacillati</taxon>
        <taxon>Actinomycetota</taxon>
        <taxon>Actinomycetes</taxon>
        <taxon>Pseudonocardiales</taxon>
        <taxon>Pseudonocardiaceae</taxon>
        <taxon>Actinosynnema</taxon>
    </lineage>
</organism>
<feature type="transmembrane region" description="Helical" evidence="1">
    <location>
        <begin position="220"/>
        <end position="243"/>
    </location>
</feature>
<keyword evidence="1" id="KW-0472">Membrane</keyword>
<feature type="transmembrane region" description="Helical" evidence="1">
    <location>
        <begin position="84"/>
        <end position="103"/>
    </location>
</feature>
<feature type="domain" description="DUF1206" evidence="2">
    <location>
        <begin position="2"/>
        <end position="65"/>
    </location>
</feature>
<evidence type="ECO:0000259" key="2">
    <source>
        <dbReference type="Pfam" id="PF06724"/>
    </source>
</evidence>